<feature type="domain" description="PCIF1 WW" evidence="1">
    <location>
        <begin position="271"/>
        <end position="371"/>
    </location>
</feature>
<proteinExistence type="predicted"/>
<name>A0A6C0DC49_9ZZZZ</name>
<evidence type="ECO:0000313" key="2">
    <source>
        <dbReference type="EMBL" id="QHT13519.1"/>
    </source>
</evidence>
<dbReference type="InterPro" id="IPR022035">
    <property type="entry name" value="PCIF1_WW"/>
</dbReference>
<dbReference type="GO" id="GO:0016422">
    <property type="term" value="F:mRNA (2'-O-methyladenosine-N6-)-methyltransferase activity"/>
    <property type="evidence" value="ECO:0007669"/>
    <property type="project" value="InterPro"/>
</dbReference>
<dbReference type="Pfam" id="PF12237">
    <property type="entry name" value="PCIF1_WW"/>
    <property type="match status" value="1"/>
</dbReference>
<evidence type="ECO:0000259" key="1">
    <source>
        <dbReference type="Pfam" id="PF12237"/>
    </source>
</evidence>
<dbReference type="InterPro" id="IPR039881">
    <property type="entry name" value="PCIF1-like"/>
</dbReference>
<accession>A0A6C0DC49</accession>
<dbReference type="PANTHER" id="PTHR21727:SF0">
    <property type="entry name" value="MRNA (2'-O-METHYLADENOSINE-N(6)-)-METHYLTRANSFERASE"/>
    <property type="match status" value="1"/>
</dbReference>
<organism evidence="2">
    <name type="scientific">viral metagenome</name>
    <dbReference type="NCBI Taxonomy" id="1070528"/>
    <lineage>
        <taxon>unclassified sequences</taxon>
        <taxon>metagenomes</taxon>
        <taxon>organismal metagenomes</taxon>
    </lineage>
</organism>
<dbReference type="EMBL" id="MN739573">
    <property type="protein sequence ID" value="QHT13519.1"/>
    <property type="molecule type" value="Genomic_DNA"/>
</dbReference>
<dbReference type="GO" id="GO:0099122">
    <property type="term" value="F:RNA polymerase II C-terminal domain binding"/>
    <property type="evidence" value="ECO:0007669"/>
    <property type="project" value="InterPro"/>
</dbReference>
<reference evidence="2" key="1">
    <citation type="journal article" date="2020" name="Nature">
        <title>Giant virus diversity and host interactions through global metagenomics.</title>
        <authorList>
            <person name="Schulz F."/>
            <person name="Roux S."/>
            <person name="Paez-Espino D."/>
            <person name="Jungbluth S."/>
            <person name="Walsh D.A."/>
            <person name="Denef V.J."/>
            <person name="McMahon K.D."/>
            <person name="Konstantinidis K.T."/>
            <person name="Eloe-Fadrosh E.A."/>
            <person name="Kyrpides N.C."/>
            <person name="Woyke T."/>
        </authorList>
    </citation>
    <scope>NUCLEOTIDE SEQUENCE</scope>
    <source>
        <strain evidence="2">GVMAG-M-3300023174-131</strain>
    </source>
</reference>
<protein>
    <recommendedName>
        <fullName evidence="1">PCIF1 WW domain-containing protein</fullName>
    </recommendedName>
</protein>
<sequence length="409" mass="48646">MSNNIIINIGNKHYETVCSFNNSSDINDEKTLTTSFSDNDQDIKNMLNFSIKDSLHKENRISKELYRKEIFDYLIDSIIKYLKNPFDNLLPTKIKNDEVFKMIQMYLLNKIISRNDQFDDFVIVQSESVSANDQLEKDIKFKLNEYKISIEPKDLNRRLKLIKDFFQHTFKNKGCLIKYNFSNTNDGEITYDKLNNQFIYSYSIKNHLNDTYINKNMNIPIYSHVIPIIDTLSNDMIIKYICCYIRYEYLNLNTIALAFDYKNDNLTKNLNFNNTLEAFASLFNHYYKNWCSAFCDIEDSFGSLGSFFNLSIDSILKYENVVINPPFDEFFITKSLMIVENCLNQKKNSLFSNTRFIIIIVHWEDLPIIHKFKLKYNYKVYKKGELEFIDYFDKMNRLKPCDIIIFDLK</sequence>
<dbReference type="PANTHER" id="PTHR21727">
    <property type="entry name" value="PHOSPHORYLATED CTD INTERACTING FACTOR 1"/>
    <property type="match status" value="1"/>
</dbReference>
<dbReference type="AlphaFoldDB" id="A0A6C0DC49"/>